<evidence type="ECO:0000256" key="8">
    <source>
        <dbReference type="RuleBase" id="RU000461"/>
    </source>
</evidence>
<name>A0AAD7VQY9_9ASCO</name>
<accession>A0AAD7VQY9</accession>
<dbReference type="GO" id="GO:0004497">
    <property type="term" value="F:monooxygenase activity"/>
    <property type="evidence" value="ECO:0007669"/>
    <property type="project" value="UniProtKB-KW"/>
</dbReference>
<evidence type="ECO:0000256" key="1">
    <source>
        <dbReference type="ARBA" id="ARBA00001971"/>
    </source>
</evidence>
<dbReference type="GO" id="GO:0020037">
    <property type="term" value="F:heme binding"/>
    <property type="evidence" value="ECO:0007669"/>
    <property type="project" value="InterPro"/>
</dbReference>
<organism evidence="10 11">
    <name type="scientific">Lipomyces tetrasporus</name>
    <dbReference type="NCBI Taxonomy" id="54092"/>
    <lineage>
        <taxon>Eukaryota</taxon>
        <taxon>Fungi</taxon>
        <taxon>Dikarya</taxon>
        <taxon>Ascomycota</taxon>
        <taxon>Saccharomycotina</taxon>
        <taxon>Lipomycetes</taxon>
        <taxon>Lipomycetales</taxon>
        <taxon>Lipomycetaceae</taxon>
        <taxon>Lipomyces</taxon>
    </lineage>
</organism>
<dbReference type="SUPFAM" id="SSF48264">
    <property type="entry name" value="Cytochrome P450"/>
    <property type="match status" value="1"/>
</dbReference>
<dbReference type="EMBL" id="JARPMG010000010">
    <property type="protein sequence ID" value="KAJ8097660.1"/>
    <property type="molecule type" value="Genomic_DNA"/>
</dbReference>
<evidence type="ECO:0000313" key="10">
    <source>
        <dbReference type="EMBL" id="KAJ8097660.1"/>
    </source>
</evidence>
<sequence length="413" mass="46066">MISPFLVFSGLCLLISAADIVGYLSISLYLHPYAKYPGPLAAKLTDWYAVYHTYIGDLHTDVWEFQCPQVEGGSCQYKYYRQHKTQGVPTTPKPRVLCCERSVDGRETEDDCSITDLFKEHVGLTLHPGDYFTFDVMSELVFGTSYDLLNDAQNHFIIDGIVAHMQRFGFLLHFPGLEKIKMNYILFPHARRKAMRFYGRVESKNDVFSQLLTAKDPETGESFSNQQLRVESNLLIIAGRLGHVFNRHGCVIFYLSRNPAAYARVTKEIRMILQASEEVCQGPKLSSCVYLRACIQEAIRLCPPVTGPLWGEVLPGGIVIPEHNISIPAGCEVGTGFCRLELYPERWISEEGGAAQVGLANAVFASFSVGPRNCVGKGLAYDFRRAETTRLGNVGEGKGASKGQFGYSWDSQV</sequence>
<keyword evidence="3 8" id="KW-0349">Heme</keyword>
<evidence type="ECO:0000256" key="9">
    <source>
        <dbReference type="SAM" id="SignalP"/>
    </source>
</evidence>
<dbReference type="GeneID" id="80885740"/>
<dbReference type="Pfam" id="PF00067">
    <property type="entry name" value="p450"/>
    <property type="match status" value="1"/>
</dbReference>
<feature type="chain" id="PRO_5042201034" evidence="9">
    <location>
        <begin position="18"/>
        <end position="413"/>
    </location>
</feature>
<evidence type="ECO:0000256" key="2">
    <source>
        <dbReference type="ARBA" id="ARBA00010617"/>
    </source>
</evidence>
<dbReference type="InterPro" id="IPR036396">
    <property type="entry name" value="Cyt_P450_sf"/>
</dbReference>
<dbReference type="Proteomes" id="UP001217417">
    <property type="component" value="Unassembled WGS sequence"/>
</dbReference>
<dbReference type="InterPro" id="IPR017972">
    <property type="entry name" value="Cyt_P450_CS"/>
</dbReference>
<feature type="signal peptide" evidence="9">
    <location>
        <begin position="1"/>
        <end position="17"/>
    </location>
</feature>
<dbReference type="PROSITE" id="PS00086">
    <property type="entry name" value="CYTOCHROME_P450"/>
    <property type="match status" value="1"/>
</dbReference>
<evidence type="ECO:0000256" key="4">
    <source>
        <dbReference type="ARBA" id="ARBA00022723"/>
    </source>
</evidence>
<keyword evidence="9" id="KW-0732">Signal</keyword>
<gene>
    <name evidence="10" type="ORF">POJ06DRAFT_296906</name>
</gene>
<keyword evidence="4 8" id="KW-0479">Metal-binding</keyword>
<dbReference type="PANTHER" id="PTHR24305:SF237">
    <property type="entry name" value="CYTOCHROME P450 MONOOXYGENASE ATNE-RELATED"/>
    <property type="match status" value="1"/>
</dbReference>
<dbReference type="Gene3D" id="1.10.630.10">
    <property type="entry name" value="Cytochrome P450"/>
    <property type="match status" value="1"/>
</dbReference>
<comment type="caution">
    <text evidence="10">The sequence shown here is derived from an EMBL/GenBank/DDBJ whole genome shotgun (WGS) entry which is preliminary data.</text>
</comment>
<keyword evidence="11" id="KW-1185">Reference proteome</keyword>
<evidence type="ECO:0000256" key="7">
    <source>
        <dbReference type="ARBA" id="ARBA00023033"/>
    </source>
</evidence>
<comment type="similarity">
    <text evidence="2 8">Belongs to the cytochrome P450 family.</text>
</comment>
<proteinExistence type="inferred from homology"/>
<evidence type="ECO:0000313" key="11">
    <source>
        <dbReference type="Proteomes" id="UP001217417"/>
    </source>
</evidence>
<dbReference type="GO" id="GO:0005506">
    <property type="term" value="F:iron ion binding"/>
    <property type="evidence" value="ECO:0007669"/>
    <property type="project" value="InterPro"/>
</dbReference>
<evidence type="ECO:0000256" key="3">
    <source>
        <dbReference type="ARBA" id="ARBA00022617"/>
    </source>
</evidence>
<keyword evidence="7 8" id="KW-0503">Monooxygenase</keyword>
<evidence type="ECO:0000256" key="5">
    <source>
        <dbReference type="ARBA" id="ARBA00023002"/>
    </source>
</evidence>
<comment type="cofactor">
    <cofactor evidence="1">
        <name>heme</name>
        <dbReference type="ChEBI" id="CHEBI:30413"/>
    </cofactor>
</comment>
<keyword evidence="5 8" id="KW-0560">Oxidoreductase</keyword>
<dbReference type="RefSeq" id="XP_056041110.1">
    <property type="nucleotide sequence ID" value="XM_056190574.1"/>
</dbReference>
<dbReference type="AlphaFoldDB" id="A0AAD7VQY9"/>
<dbReference type="InterPro" id="IPR001128">
    <property type="entry name" value="Cyt_P450"/>
</dbReference>
<reference evidence="10" key="1">
    <citation type="submission" date="2023-03" db="EMBL/GenBank/DDBJ databases">
        <title>Near-Complete genome sequence of Lipomyces tetrasporous NRRL Y-64009, an oleaginous yeast capable of growing on lignocellulosic hydrolysates.</title>
        <authorList>
            <consortium name="Lawrence Berkeley National Laboratory"/>
            <person name="Jagtap S.S."/>
            <person name="Liu J.-J."/>
            <person name="Walukiewicz H.E."/>
            <person name="Pangilinan J."/>
            <person name="Lipzen A."/>
            <person name="Ahrendt S."/>
            <person name="Koriabine M."/>
            <person name="Cobaugh K."/>
            <person name="Salamov A."/>
            <person name="Yoshinaga Y."/>
            <person name="Ng V."/>
            <person name="Daum C."/>
            <person name="Grigoriev I.V."/>
            <person name="Slininger P.J."/>
            <person name="Dien B.S."/>
            <person name="Jin Y.-S."/>
            <person name="Rao C.V."/>
        </authorList>
    </citation>
    <scope>NUCLEOTIDE SEQUENCE</scope>
    <source>
        <strain evidence="10">NRRL Y-64009</strain>
    </source>
</reference>
<keyword evidence="6 8" id="KW-0408">Iron</keyword>
<dbReference type="GO" id="GO:0016705">
    <property type="term" value="F:oxidoreductase activity, acting on paired donors, with incorporation or reduction of molecular oxygen"/>
    <property type="evidence" value="ECO:0007669"/>
    <property type="project" value="InterPro"/>
</dbReference>
<dbReference type="InterPro" id="IPR050121">
    <property type="entry name" value="Cytochrome_P450_monoxygenase"/>
</dbReference>
<protein>
    <submittedName>
        <fullName evidence="10">Cytochrome P450</fullName>
    </submittedName>
</protein>
<evidence type="ECO:0000256" key="6">
    <source>
        <dbReference type="ARBA" id="ARBA00023004"/>
    </source>
</evidence>
<dbReference type="PANTHER" id="PTHR24305">
    <property type="entry name" value="CYTOCHROME P450"/>
    <property type="match status" value="1"/>
</dbReference>